<feature type="domain" description="C3H1-type" evidence="7">
    <location>
        <begin position="298"/>
        <end position="326"/>
    </location>
</feature>
<dbReference type="SMART" id="SM00356">
    <property type="entry name" value="ZnF_C3H1"/>
    <property type="match status" value="5"/>
</dbReference>
<feature type="domain" description="C3H1-type" evidence="7">
    <location>
        <begin position="344"/>
        <end position="372"/>
    </location>
</feature>
<feature type="zinc finger region" description="C3H1-type" evidence="5">
    <location>
        <begin position="49"/>
        <end position="77"/>
    </location>
</feature>
<keyword evidence="4" id="KW-0238">DNA-binding</keyword>
<dbReference type="GO" id="GO:0003677">
    <property type="term" value="F:DNA binding"/>
    <property type="evidence" value="ECO:0007669"/>
    <property type="project" value="UniProtKB-KW"/>
</dbReference>
<name>A0ABD2ZDE7_9GENT</name>
<dbReference type="AlphaFoldDB" id="A0ABD2ZDE7"/>
<dbReference type="PANTHER" id="PTHR12506">
    <property type="entry name" value="PROTEIN PHOSPHATASE RELATED"/>
    <property type="match status" value="1"/>
</dbReference>
<feature type="region of interest" description="Disordered" evidence="6">
    <location>
        <begin position="177"/>
        <end position="204"/>
    </location>
</feature>
<dbReference type="InterPro" id="IPR050974">
    <property type="entry name" value="Plant_ZF_CCCH"/>
</dbReference>
<keyword evidence="1 5" id="KW-0479">Metal-binding</keyword>
<evidence type="ECO:0000256" key="2">
    <source>
        <dbReference type="ARBA" id="ARBA00022771"/>
    </source>
</evidence>
<keyword evidence="3 5" id="KW-0862">Zinc</keyword>
<organism evidence="8 9">
    <name type="scientific">Cinchona calisaya</name>
    <dbReference type="NCBI Taxonomy" id="153742"/>
    <lineage>
        <taxon>Eukaryota</taxon>
        <taxon>Viridiplantae</taxon>
        <taxon>Streptophyta</taxon>
        <taxon>Embryophyta</taxon>
        <taxon>Tracheophyta</taxon>
        <taxon>Spermatophyta</taxon>
        <taxon>Magnoliopsida</taxon>
        <taxon>eudicotyledons</taxon>
        <taxon>Gunneridae</taxon>
        <taxon>Pentapetalae</taxon>
        <taxon>asterids</taxon>
        <taxon>lamiids</taxon>
        <taxon>Gentianales</taxon>
        <taxon>Rubiaceae</taxon>
        <taxon>Cinchonoideae</taxon>
        <taxon>Cinchoneae</taxon>
        <taxon>Cinchona</taxon>
    </lineage>
</organism>
<feature type="zinc finger region" description="C3H1-type" evidence="5">
    <location>
        <begin position="141"/>
        <end position="169"/>
    </location>
</feature>
<feature type="zinc finger region" description="C3H1-type" evidence="5">
    <location>
        <begin position="344"/>
        <end position="372"/>
    </location>
</feature>
<comment type="caution">
    <text evidence="8">The sequence shown here is derived from an EMBL/GenBank/DDBJ whole genome shotgun (WGS) entry which is preliminary data.</text>
</comment>
<dbReference type="EMBL" id="JBJUIK010000009">
    <property type="protein sequence ID" value="KAL3517475.1"/>
    <property type="molecule type" value="Genomic_DNA"/>
</dbReference>
<evidence type="ECO:0000256" key="6">
    <source>
        <dbReference type="SAM" id="MobiDB-lite"/>
    </source>
</evidence>
<reference evidence="8 9" key="1">
    <citation type="submission" date="2024-11" db="EMBL/GenBank/DDBJ databases">
        <title>A near-complete genome assembly of Cinchona calisaya.</title>
        <authorList>
            <person name="Lian D.C."/>
            <person name="Zhao X.W."/>
            <person name="Wei L."/>
        </authorList>
    </citation>
    <scope>NUCLEOTIDE SEQUENCE [LARGE SCALE GENOMIC DNA]</scope>
    <source>
        <tissue evidence="8">Nenye</tissue>
    </source>
</reference>
<accession>A0ABD2ZDE7</accession>
<gene>
    <name evidence="8" type="ORF">ACH5RR_020064</name>
</gene>
<proteinExistence type="predicted"/>
<keyword evidence="9" id="KW-1185">Reference proteome</keyword>
<feature type="domain" description="C3H1-type" evidence="7">
    <location>
        <begin position="49"/>
        <end position="77"/>
    </location>
</feature>
<evidence type="ECO:0000313" key="8">
    <source>
        <dbReference type="EMBL" id="KAL3517475.1"/>
    </source>
</evidence>
<dbReference type="GO" id="GO:0008270">
    <property type="term" value="F:zinc ion binding"/>
    <property type="evidence" value="ECO:0007669"/>
    <property type="project" value="UniProtKB-KW"/>
</dbReference>
<feature type="region of interest" description="Disordered" evidence="6">
    <location>
        <begin position="278"/>
        <end position="302"/>
    </location>
</feature>
<dbReference type="Gene3D" id="4.10.1000.10">
    <property type="entry name" value="Zinc finger, CCCH-type"/>
    <property type="match status" value="2"/>
</dbReference>
<feature type="zinc finger region" description="C3H1-type" evidence="5">
    <location>
        <begin position="298"/>
        <end position="326"/>
    </location>
</feature>
<sequence length="474" mass="51326">MELFGLSNHARSGLKQNPIGEWAVPGQETGLEEPMSMLGLWGRAAYPERPGWPECAYYLRTGVCGYGAKCRYNHPRDRASAVGLECLGAVEYPERVGEPDCQYYMRTGACKFGASCKFHHPRNAGGSLIHVAFNIYGYPLRLGEKECSYYLKTGLCKYGNTCKFHHPQPAGTSMPATARPFYPTVQSPSAPPEQYGGTSSSYRGVSRPPLLTGSYVPGTYSPVLLHTGVVPVPNWGPYMGPITPALSPCARASVGATGVYGVSQLNFSAPAVLGSYPPLPVSSSPSGPNQKEQQFPQRPGQPECQHYVRTGDCKFGPSCRYHHPPNWTVAKTYSALSPFGLPLRPGIQSCTFYLQKGHCKFGSNCKFDHPMGPVQYSPSTSSFTDVPVSPYVLSSSTAMVPTVSFPEGKAEFVGSELDLHIARNWPYGSSLSNSVGLTFSGTPFLAFQHSAIKSGFHLNIGRSTMQDCKVHSSC</sequence>
<feature type="domain" description="C3H1-type" evidence="7">
    <location>
        <begin position="141"/>
        <end position="169"/>
    </location>
</feature>
<dbReference type="SUPFAM" id="SSF90229">
    <property type="entry name" value="CCCH zinc finger"/>
    <property type="match status" value="5"/>
</dbReference>
<evidence type="ECO:0000313" key="9">
    <source>
        <dbReference type="Proteomes" id="UP001630127"/>
    </source>
</evidence>
<evidence type="ECO:0000256" key="1">
    <source>
        <dbReference type="ARBA" id="ARBA00022723"/>
    </source>
</evidence>
<dbReference type="PANTHER" id="PTHR12506:SF43">
    <property type="entry name" value="ZINC FINGER CCCH DOMAIN-CONTAINING PROTEIN 32"/>
    <property type="match status" value="1"/>
</dbReference>
<dbReference type="Proteomes" id="UP001630127">
    <property type="component" value="Unassembled WGS sequence"/>
</dbReference>
<evidence type="ECO:0000256" key="5">
    <source>
        <dbReference type="PROSITE-ProRule" id="PRU00723"/>
    </source>
</evidence>
<feature type="compositionally biased region" description="Low complexity" evidence="6">
    <location>
        <begin position="278"/>
        <end position="288"/>
    </location>
</feature>
<protein>
    <recommendedName>
        <fullName evidence="7">C3H1-type domain-containing protein</fullName>
    </recommendedName>
</protein>
<dbReference type="PROSITE" id="PS50103">
    <property type="entry name" value="ZF_C3H1"/>
    <property type="match status" value="5"/>
</dbReference>
<dbReference type="InterPro" id="IPR036855">
    <property type="entry name" value="Znf_CCCH_sf"/>
</dbReference>
<keyword evidence="2 5" id="KW-0863">Zinc-finger</keyword>
<dbReference type="Gene3D" id="2.30.30.1190">
    <property type="match status" value="1"/>
</dbReference>
<dbReference type="GO" id="GO:0003729">
    <property type="term" value="F:mRNA binding"/>
    <property type="evidence" value="ECO:0007669"/>
    <property type="project" value="UniProtKB-ARBA"/>
</dbReference>
<dbReference type="InterPro" id="IPR000571">
    <property type="entry name" value="Znf_CCCH"/>
</dbReference>
<evidence type="ECO:0000259" key="7">
    <source>
        <dbReference type="PROSITE" id="PS50103"/>
    </source>
</evidence>
<feature type="domain" description="C3H1-type" evidence="7">
    <location>
        <begin position="95"/>
        <end position="123"/>
    </location>
</feature>
<evidence type="ECO:0000256" key="4">
    <source>
        <dbReference type="ARBA" id="ARBA00023125"/>
    </source>
</evidence>
<evidence type="ECO:0000256" key="3">
    <source>
        <dbReference type="ARBA" id="ARBA00022833"/>
    </source>
</evidence>
<feature type="zinc finger region" description="C3H1-type" evidence="5">
    <location>
        <begin position="95"/>
        <end position="123"/>
    </location>
</feature>
<dbReference type="Pfam" id="PF00642">
    <property type="entry name" value="zf-CCCH"/>
    <property type="match status" value="5"/>
</dbReference>